<evidence type="ECO:0000313" key="15">
    <source>
        <dbReference type="EnsemblMetazoa" id="KAF7488463.1"/>
    </source>
</evidence>
<dbReference type="PROSITE" id="PS51808">
    <property type="entry name" value="CHCH"/>
    <property type="match status" value="1"/>
</dbReference>
<evidence type="ECO:0000256" key="12">
    <source>
        <dbReference type="PIRSR" id="PIRSR619342-50"/>
    </source>
</evidence>
<dbReference type="InterPro" id="IPR009069">
    <property type="entry name" value="Cys_alpha_HP_mot_SF"/>
</dbReference>
<sequence>MPIDLHLPLIDRVFRTNVDGLDFAMRDYNTMIHCNTLEQDALECLEAYGSRRGSRLCKEFIADFTECVTQFYQKERVTQMKRERIKQVLRGERKPMEVFDSIKPPRDSFQHGPFIN</sequence>
<gene>
    <name evidence="14" type="ORF">QR98_0103680</name>
    <name evidence="13" type="ORF">SSS_3557</name>
</gene>
<name>A0A132ALJ9_SARSC</name>
<dbReference type="OMA" id="QECAFMT"/>
<reference evidence="13" key="3">
    <citation type="submission" date="2020-01" db="EMBL/GenBank/DDBJ databases">
        <authorList>
            <person name="Korhonen P.K.K."/>
            <person name="Guangxu M.G."/>
            <person name="Wang T.W."/>
            <person name="Stroehlein A.J.S."/>
            <person name="Young N.D."/>
            <person name="Ang C.-S.A."/>
            <person name="Fernando D.W.F."/>
            <person name="Lu H.L."/>
            <person name="Taylor S.T."/>
            <person name="Ehtesham M.E.M."/>
            <person name="Najaraj S.H.N."/>
            <person name="Harsha G.H.G."/>
            <person name="Madugundu A.M."/>
            <person name="Renuse S.R."/>
            <person name="Holt D.H."/>
            <person name="Pandey A.P."/>
            <person name="Papenfuss A.P."/>
            <person name="Gasser R.B.G."/>
            <person name="Fischer K.F."/>
        </authorList>
    </citation>
    <scope>NUCLEOTIDE SEQUENCE</scope>
    <source>
        <strain evidence="13">SSS_KF_BRIS2020</strain>
    </source>
</reference>
<keyword evidence="16" id="KW-1185">Reference proteome</keyword>
<evidence type="ECO:0000256" key="2">
    <source>
        <dbReference type="ARBA" id="ARBA00004569"/>
    </source>
</evidence>
<evidence type="ECO:0000256" key="11">
    <source>
        <dbReference type="ARBA" id="ARBA00023157"/>
    </source>
</evidence>
<dbReference type="Proteomes" id="UP000070412">
    <property type="component" value="Unassembled WGS sequence"/>
</dbReference>
<evidence type="ECO:0000313" key="13">
    <source>
        <dbReference type="EMBL" id="KAF7488463.1"/>
    </source>
</evidence>
<dbReference type="Pfam" id="PF10200">
    <property type="entry name" value="Ndufs5"/>
    <property type="match status" value="1"/>
</dbReference>
<proteinExistence type="inferred from homology"/>
<dbReference type="Proteomes" id="UP000616769">
    <property type="component" value="Unassembled WGS sequence"/>
</dbReference>
<keyword evidence="9" id="KW-0496">Mitochondrion</keyword>
<comment type="subcellular location">
    <subcellularLocation>
        <location evidence="3">Mitochondrion inner membrane</location>
        <topology evidence="3">Peripheral membrane protein</topology>
    </subcellularLocation>
    <subcellularLocation>
        <location evidence="2">Mitochondrion intermembrane space</location>
    </subcellularLocation>
</comment>
<feature type="disulfide bond" evidence="12">
    <location>
        <begin position="34"/>
        <end position="67"/>
    </location>
</feature>
<feature type="disulfide bond" evidence="12">
    <location>
        <begin position="44"/>
        <end position="57"/>
    </location>
</feature>
<dbReference type="EMBL" id="WVUK01000066">
    <property type="protein sequence ID" value="KAF7488463.1"/>
    <property type="molecule type" value="Genomic_DNA"/>
</dbReference>
<reference evidence="16" key="2">
    <citation type="journal article" date="2020" name="PLoS Negl. Trop. Dis.">
        <title>High-quality nuclear genome for Sarcoptes scabiei-A critical resource for a neglected parasite.</title>
        <authorList>
            <person name="Korhonen P.K."/>
            <person name="Gasser R.B."/>
            <person name="Ma G."/>
            <person name="Wang T."/>
            <person name="Stroehlein A.J."/>
            <person name="Young N.D."/>
            <person name="Ang C.S."/>
            <person name="Fernando D.D."/>
            <person name="Lu H.C."/>
            <person name="Taylor S."/>
            <person name="Reynolds S.L."/>
            <person name="Mofiz E."/>
            <person name="Najaraj S.H."/>
            <person name="Gowda H."/>
            <person name="Madugundu A."/>
            <person name="Renuse S."/>
            <person name="Holt D."/>
            <person name="Pandey A."/>
            <person name="Papenfuss A.T."/>
            <person name="Fischer K."/>
        </authorList>
    </citation>
    <scope>NUCLEOTIDE SEQUENCE [LARGE SCALE GENOMIC DNA]</scope>
</reference>
<evidence type="ECO:0000313" key="17">
    <source>
        <dbReference type="Proteomes" id="UP000616769"/>
    </source>
</evidence>
<dbReference type="OrthoDB" id="9992197at2759"/>
<dbReference type="SUPFAM" id="SSF47072">
    <property type="entry name" value="Cysteine alpha-hairpin motif"/>
    <property type="match status" value="1"/>
</dbReference>
<evidence type="ECO:0000256" key="1">
    <source>
        <dbReference type="ARBA" id="ARBA00003195"/>
    </source>
</evidence>
<evidence type="ECO:0000256" key="10">
    <source>
        <dbReference type="ARBA" id="ARBA00023136"/>
    </source>
</evidence>
<accession>A0A132ALJ9</accession>
<reference evidence="15" key="4">
    <citation type="submission" date="2022-06" db="UniProtKB">
        <authorList>
            <consortium name="EnsemblMetazoa"/>
        </authorList>
    </citation>
    <scope>IDENTIFICATION</scope>
</reference>
<organism evidence="14 17">
    <name type="scientific">Sarcoptes scabiei</name>
    <name type="common">Itch mite</name>
    <name type="synonym">Acarus scabiei</name>
    <dbReference type="NCBI Taxonomy" id="52283"/>
    <lineage>
        <taxon>Eukaryota</taxon>
        <taxon>Metazoa</taxon>
        <taxon>Ecdysozoa</taxon>
        <taxon>Arthropoda</taxon>
        <taxon>Chelicerata</taxon>
        <taxon>Arachnida</taxon>
        <taxon>Acari</taxon>
        <taxon>Acariformes</taxon>
        <taxon>Sarcoptiformes</taxon>
        <taxon>Astigmata</taxon>
        <taxon>Psoroptidia</taxon>
        <taxon>Sarcoptoidea</taxon>
        <taxon>Sarcoptidae</taxon>
        <taxon>Sarcoptinae</taxon>
        <taxon>Sarcoptes</taxon>
    </lineage>
</organism>
<evidence type="ECO:0000313" key="14">
    <source>
        <dbReference type="EMBL" id="KPM11793.1"/>
    </source>
</evidence>
<evidence type="ECO:0000256" key="6">
    <source>
        <dbReference type="ARBA" id="ARBA00022660"/>
    </source>
</evidence>
<dbReference type="VEuPathDB" id="VectorBase:SSCA007551"/>
<keyword evidence="10" id="KW-0472">Membrane</keyword>
<dbReference type="EnsemblMetazoa" id="SSS_3557s_mrna">
    <property type="protein sequence ID" value="KAF7488463.1"/>
    <property type="gene ID" value="SSS_3557"/>
</dbReference>
<keyword evidence="5" id="KW-0813">Transport</keyword>
<dbReference type="GO" id="GO:0005743">
    <property type="term" value="C:mitochondrial inner membrane"/>
    <property type="evidence" value="ECO:0007669"/>
    <property type="project" value="UniProtKB-SubCell"/>
</dbReference>
<evidence type="ECO:0000256" key="4">
    <source>
        <dbReference type="ARBA" id="ARBA00007372"/>
    </source>
</evidence>
<evidence type="ECO:0000256" key="3">
    <source>
        <dbReference type="ARBA" id="ARBA00004637"/>
    </source>
</evidence>
<keyword evidence="8" id="KW-0249">Electron transport</keyword>
<evidence type="ECO:0000256" key="5">
    <source>
        <dbReference type="ARBA" id="ARBA00022448"/>
    </source>
</evidence>
<evidence type="ECO:0000256" key="7">
    <source>
        <dbReference type="ARBA" id="ARBA00022792"/>
    </source>
</evidence>
<dbReference type="PANTHER" id="PTHR21268">
    <property type="entry name" value="NADH DEHYDROGENASE [UBIQUINONE] IRON-SULFUR PROTEIN 5"/>
    <property type="match status" value="1"/>
</dbReference>
<dbReference type="InterPro" id="IPR019342">
    <property type="entry name" value="NADH_UbQ_OxRdtase_FeS-su5"/>
</dbReference>
<comment type="function">
    <text evidence="1">Accessory subunit of the mitochondrial membrane respiratory chain NADH dehydrogenase (Complex I), that is believed not to be involved in catalysis. Complex I functions in the transfer of electrons from NADH to the respiratory chain. The immediate electron acceptor for the enzyme is believed to be ubiquinone.</text>
</comment>
<reference evidence="14 17" key="1">
    <citation type="journal article" date="2015" name="Parasit. Vectors">
        <title>Draft genome of the scabies mite.</title>
        <authorList>
            <person name="Rider S.D.Jr."/>
            <person name="Morgan M.S."/>
            <person name="Arlian L.G."/>
        </authorList>
    </citation>
    <scope>NUCLEOTIDE SEQUENCE [LARGE SCALE GENOMIC DNA]</scope>
    <source>
        <strain evidence="14">Arlian Lab</strain>
    </source>
</reference>
<dbReference type="PANTHER" id="PTHR21268:SF2">
    <property type="entry name" value="NADH DEHYDROGENASE [UBIQUINONE] IRON-SULFUR PROTEIN 5"/>
    <property type="match status" value="1"/>
</dbReference>
<keyword evidence="11 12" id="KW-1015">Disulfide bond</keyword>
<dbReference type="AlphaFoldDB" id="A0A132ALJ9"/>
<keyword evidence="6" id="KW-0679">Respiratory chain</keyword>
<dbReference type="EMBL" id="JXLN01017968">
    <property type="protein sequence ID" value="KPM11793.1"/>
    <property type="molecule type" value="Genomic_DNA"/>
</dbReference>
<evidence type="ECO:0000313" key="16">
    <source>
        <dbReference type="Proteomes" id="UP000070412"/>
    </source>
</evidence>
<protein>
    <submittedName>
        <fullName evidence="15">Complex I-15 kDa</fullName>
    </submittedName>
    <submittedName>
        <fullName evidence="14">NADH:ubiquinone oxidoreductase-like protein 2</fullName>
    </submittedName>
</protein>
<dbReference type="GO" id="GO:0005758">
    <property type="term" value="C:mitochondrial intermembrane space"/>
    <property type="evidence" value="ECO:0007669"/>
    <property type="project" value="UniProtKB-SubCell"/>
</dbReference>
<comment type="similarity">
    <text evidence="4">Belongs to the complex I NDUFS5 subunit family.</text>
</comment>
<evidence type="ECO:0000256" key="8">
    <source>
        <dbReference type="ARBA" id="ARBA00022982"/>
    </source>
</evidence>
<evidence type="ECO:0000256" key="9">
    <source>
        <dbReference type="ARBA" id="ARBA00023128"/>
    </source>
</evidence>
<keyword evidence="7" id="KW-0999">Mitochondrion inner membrane</keyword>